<evidence type="ECO:0000256" key="15">
    <source>
        <dbReference type="ARBA" id="ARBA00065905"/>
    </source>
</evidence>
<dbReference type="Pfam" id="PF08596">
    <property type="entry name" value="Lgl_C"/>
    <property type="match status" value="1"/>
</dbReference>
<evidence type="ECO:0000256" key="6">
    <source>
        <dbReference type="ARBA" id="ARBA00022483"/>
    </source>
</evidence>
<evidence type="ECO:0000256" key="3">
    <source>
        <dbReference type="ARBA" id="ARBA00008070"/>
    </source>
</evidence>
<dbReference type="InterPro" id="IPR042855">
    <property type="entry name" value="V_SNARE_CC"/>
</dbReference>
<keyword evidence="6" id="KW-0268">Exocytosis</keyword>
<dbReference type="InterPro" id="IPR013577">
    <property type="entry name" value="LLGL2"/>
</dbReference>
<dbReference type="InterPro" id="IPR015943">
    <property type="entry name" value="WD40/YVTN_repeat-like_dom_sf"/>
</dbReference>
<feature type="region of interest" description="Disordered" evidence="21">
    <location>
        <begin position="14"/>
        <end position="35"/>
    </location>
</feature>
<evidence type="ECO:0000256" key="4">
    <source>
        <dbReference type="ARBA" id="ARBA00022448"/>
    </source>
</evidence>
<keyword evidence="24" id="KW-1185">Reference proteome</keyword>
<dbReference type="PROSITE" id="PS50892">
    <property type="entry name" value="V_SNARE"/>
    <property type="match status" value="1"/>
</dbReference>
<keyword evidence="5" id="KW-1003">Cell membrane</keyword>
<evidence type="ECO:0000256" key="10">
    <source>
        <dbReference type="ARBA" id="ARBA00022737"/>
    </source>
</evidence>
<keyword evidence="8" id="KW-0597">Phosphoprotein</keyword>
<keyword evidence="11" id="KW-0653">Protein transport</keyword>
<evidence type="ECO:0000256" key="13">
    <source>
        <dbReference type="ARBA" id="ARBA00023136"/>
    </source>
</evidence>
<dbReference type="CDD" id="cd15893">
    <property type="entry name" value="R-SNARE_STXBP5"/>
    <property type="match status" value="1"/>
</dbReference>
<feature type="domain" description="V-SNARE coiled-coil homology" evidence="22">
    <location>
        <begin position="1006"/>
        <end position="1066"/>
    </location>
</feature>
<dbReference type="InterPro" id="IPR013905">
    <property type="entry name" value="Lgl_C_dom"/>
</dbReference>
<feature type="region of interest" description="Disordered" evidence="21">
    <location>
        <begin position="647"/>
        <end position="703"/>
    </location>
</feature>
<evidence type="ECO:0000256" key="2">
    <source>
        <dbReference type="ARBA" id="ARBA00004496"/>
    </source>
</evidence>
<dbReference type="Proteomes" id="UP000805418">
    <property type="component" value="Chromosome 1"/>
</dbReference>
<keyword evidence="10" id="KW-0677">Repeat</keyword>
<dbReference type="PROSITE" id="PS50082">
    <property type="entry name" value="WD_REPEATS_2"/>
    <property type="match status" value="1"/>
</dbReference>
<evidence type="ECO:0000256" key="1">
    <source>
        <dbReference type="ARBA" id="ARBA00004202"/>
    </source>
</evidence>
<organism evidence="23 24">
    <name type="scientific">Canis lupus familiaris</name>
    <name type="common">Dog</name>
    <name type="synonym">Canis familiaris</name>
    <dbReference type="NCBI Taxonomy" id="9615"/>
    <lineage>
        <taxon>Eukaryota</taxon>
        <taxon>Metazoa</taxon>
        <taxon>Chordata</taxon>
        <taxon>Craniata</taxon>
        <taxon>Vertebrata</taxon>
        <taxon>Euteleostomi</taxon>
        <taxon>Mammalia</taxon>
        <taxon>Eutheria</taxon>
        <taxon>Laurasiatheria</taxon>
        <taxon>Carnivora</taxon>
        <taxon>Caniformia</taxon>
        <taxon>Canidae</taxon>
        <taxon>Canis</taxon>
    </lineage>
</organism>
<evidence type="ECO:0000256" key="16">
    <source>
        <dbReference type="ARBA" id="ARBA00067543"/>
    </source>
</evidence>
<evidence type="ECO:0000256" key="20">
    <source>
        <dbReference type="PROSITE-ProRule" id="PRU00290"/>
    </source>
</evidence>
<feature type="region of interest" description="Disordered" evidence="21">
    <location>
        <begin position="530"/>
        <end position="568"/>
    </location>
</feature>
<evidence type="ECO:0000256" key="12">
    <source>
        <dbReference type="ARBA" id="ARBA00023054"/>
    </source>
</evidence>
<feature type="repeat" description="WD" evidence="19">
    <location>
        <begin position="213"/>
        <end position="254"/>
    </location>
</feature>
<dbReference type="FunFam" id="2.130.10.10:FF:000521">
    <property type="entry name" value="syntaxin-binding protein 5-like isoform X1"/>
    <property type="match status" value="1"/>
</dbReference>
<evidence type="ECO:0000256" key="19">
    <source>
        <dbReference type="PROSITE-ProRule" id="PRU00221"/>
    </source>
</evidence>
<evidence type="ECO:0000256" key="17">
    <source>
        <dbReference type="ARBA" id="ARBA00075852"/>
    </source>
</evidence>
<dbReference type="GO" id="GO:0015031">
    <property type="term" value="P:protein transport"/>
    <property type="evidence" value="ECO:0007669"/>
    <property type="project" value="UniProtKB-KW"/>
</dbReference>
<dbReference type="SUPFAM" id="SSF50978">
    <property type="entry name" value="WD40 repeat-like"/>
    <property type="match status" value="1"/>
</dbReference>
<dbReference type="InterPro" id="IPR000664">
    <property type="entry name" value="Lethal2_giant"/>
</dbReference>
<evidence type="ECO:0000313" key="24">
    <source>
        <dbReference type="Proteomes" id="UP000805418"/>
    </source>
</evidence>
<name>A0A8I3NQM1_CANLF</name>
<comment type="function">
    <text evidence="14">Plays a role in vesicle trafficking and exocytosis inhibition. In pancreatic beta-cells, inhibits insulin secretion probably by interacting with and regulating STX1A and STX4, key t-SNARE proteins involved in the fusion of insulin granules to the plasma membrane. Also plays a role in neurotransmitter release by inhibiting basal acetylcholine release from axon terminals and by preventing synaptic fatigue upon repetitive stimulation. Promotes as well axonal outgrowth.</text>
</comment>
<evidence type="ECO:0000259" key="22">
    <source>
        <dbReference type="PROSITE" id="PS50892"/>
    </source>
</evidence>
<evidence type="ECO:0000256" key="9">
    <source>
        <dbReference type="ARBA" id="ARBA00022574"/>
    </source>
</evidence>
<dbReference type="Ensembl" id="ENSCAFT00845029833.1">
    <property type="protein sequence ID" value="ENSCAFP00845023431.1"/>
    <property type="gene ID" value="ENSCAFG00845014465.1"/>
</dbReference>
<dbReference type="Gene3D" id="2.130.10.10">
    <property type="entry name" value="YVTN repeat-like/Quinoprotein amine dehydrogenase"/>
    <property type="match status" value="2"/>
</dbReference>
<keyword evidence="4" id="KW-0813">Transport</keyword>
<feature type="region of interest" description="Disordered" evidence="21">
    <location>
        <begin position="801"/>
        <end position="826"/>
    </location>
</feature>
<dbReference type="GO" id="GO:0005737">
    <property type="term" value="C:cytoplasm"/>
    <property type="evidence" value="ECO:0007669"/>
    <property type="project" value="UniProtKB-SubCell"/>
</dbReference>
<keyword evidence="9 19" id="KW-0853">WD repeat</keyword>
<dbReference type="GeneTree" id="ENSGT00950000182906"/>
<dbReference type="AlphaFoldDB" id="A0A8I3NQM1"/>
<sequence>MRKFNIRKVLDGLTAGSSSASQQQQQQQHPAGTREPEIQETLQSEHFQLCKTVRHGFPYQPSALAFDPVQKILAVGTQTGALRLFGRPGVECYCQHDSGAAVIQLQFLINEGALVSALADDTLHLWNLRQKRPAILHSLKFCRERVTFCHLPFQSKWLYVGTERGNIHIVNVESFTLSGYVIMWNKAIELLFNISDNPMDEGKVEFKKYIYLLNAYILAIHSVAWHHEGKQFICSHSDGTLTIWNVRSPAKPMQTITPHGKQLKDGKKPEPCKPILKVEFKTTRSGEPFIILSGGLSYDTVGRRPCLTVMHGKSTAVLEMDYSIVDFLTLCETPYPNDFQEPYAVVVLLEKDLVLIDLAQNGYPIFENPYPLSIHESPVTCCEYFAGCPGDLIPALYSVGARQKRQGYSKKEWPINGGNWGLGVQNITLYSFCIKVSNKCFFLVTLQVLYKLKTSKVFEKSRNKDDRPNTDIVDEDPYAIQIISWCPESRMLCIAGVSAHVIIYRFSKQEVITEMLEVRLLYEINDVESPEGEQAPPLPTPVGGATPQPIPPQSHPSTSSSSSDGLRDNVPCLKVKNSPLKQSPGYQTELVIQLVWVGGEPPQQITSLAVNSSYGLVVFGNCNGIAMVDYLQKAVLLNLGTIELYGSNDPYRREPRSPRKSRQPSGAGLCDISEGTVVPEDRCKSPTSDIKDNSFSRSRSSSVTSIDKESREAISALHFCETFTRKADSSPSPCLWVGTTLGTVLVIALNLPPGGEQRLLQPVIVSPSGTILRLKGAILRMAFLDTTGCLVPPAYESWREHNVPEEKDEKEKLKKRRPVSVSPSSSQEISENQYAVICSEKQAKVISLPTQNCAYKQNITETSFVLRGDIVALSNSICLACFCANGHIMTFSLPSLRPLLDVYYLPLTNMRIARTFCFTNNGQALYLVSPTEIQRLTYSQETCENLQEMLGELFTPVEAPEAPNRGFFKGLFGGGAQSLDREELFGESSSGKASRSLAQHIPGPGGIEGVKGAASGVVGELARARLALDERGQKLGDLEERTAAMLSSADSFSKHAHEVCLSNKYLNKIA</sequence>
<comment type="subunit">
    <text evidence="15">Interacts with STX1A and STX4.</text>
</comment>
<proteinExistence type="inferred from homology"/>
<evidence type="ECO:0000256" key="7">
    <source>
        <dbReference type="ARBA" id="ARBA00022490"/>
    </source>
</evidence>
<keyword evidence="12 20" id="KW-0175">Coiled coil</keyword>
<feature type="compositionally biased region" description="Basic and acidic residues" evidence="21">
    <location>
        <begin position="801"/>
        <end position="812"/>
    </location>
</feature>
<dbReference type="PRINTS" id="PR00962">
    <property type="entry name" value="LETHAL2GIANT"/>
</dbReference>
<dbReference type="OrthoDB" id="19944at2759"/>
<keyword evidence="7" id="KW-0963">Cytoplasm</keyword>
<reference evidence="23" key="3">
    <citation type="submission" date="2025-09" db="UniProtKB">
        <authorList>
            <consortium name="Ensembl"/>
        </authorList>
    </citation>
    <scope>IDENTIFICATION</scope>
    <source>
        <strain evidence="23">Boxer</strain>
    </source>
</reference>
<dbReference type="Pfam" id="PF08366">
    <property type="entry name" value="LLGL"/>
    <property type="match status" value="1"/>
</dbReference>
<reference evidence="23" key="2">
    <citation type="submission" date="2025-08" db="UniProtKB">
        <authorList>
            <consortium name="Ensembl"/>
        </authorList>
    </citation>
    <scope>IDENTIFICATION</scope>
    <source>
        <strain evidence="23">Boxer</strain>
    </source>
</reference>
<comment type="similarity">
    <text evidence="3">Belongs to the WD repeat L(2)GL family.</text>
</comment>
<evidence type="ECO:0000256" key="14">
    <source>
        <dbReference type="ARBA" id="ARBA00059292"/>
    </source>
</evidence>
<gene>
    <name evidence="23" type="primary">STXBP5</name>
</gene>
<feature type="compositionally biased region" description="Low complexity" evidence="21">
    <location>
        <begin position="17"/>
        <end position="28"/>
    </location>
</feature>
<dbReference type="FunFam" id="1.20.5.110:FF:000001">
    <property type="entry name" value="syntaxin-binding protein 5 isoform X1"/>
    <property type="match status" value="1"/>
</dbReference>
<reference evidence="23" key="1">
    <citation type="submission" date="2020-03" db="EMBL/GenBank/DDBJ databases">
        <title>Long-read based genome assembly of a Labrador retriever dog.</title>
        <authorList>
            <person name="Eory L."/>
            <person name="Zhang W."/>
            <person name="Schoenebeck J."/>
        </authorList>
    </citation>
    <scope>NUCLEOTIDE SEQUENCE [LARGE SCALE GENOMIC DNA]</scope>
    <source>
        <strain evidence="23">Labrador retriever</strain>
    </source>
</reference>
<comment type="subcellular location">
    <subcellularLocation>
        <location evidence="1">Cell membrane</location>
        <topology evidence="1">Peripheral membrane protein</topology>
    </subcellularLocation>
    <subcellularLocation>
        <location evidence="2">Cytoplasm</location>
    </subcellularLocation>
</comment>
<dbReference type="PANTHER" id="PTHR10241:SF22">
    <property type="entry name" value="SYNTAXIN-BINDING PROTEIN 5"/>
    <property type="match status" value="1"/>
</dbReference>
<dbReference type="InterPro" id="IPR001680">
    <property type="entry name" value="WD40_rpt"/>
</dbReference>
<feature type="compositionally biased region" description="Basic and acidic residues" evidence="21">
    <location>
        <begin position="679"/>
        <end position="694"/>
    </location>
</feature>
<evidence type="ECO:0000256" key="21">
    <source>
        <dbReference type="SAM" id="MobiDB-lite"/>
    </source>
</evidence>
<evidence type="ECO:0000256" key="8">
    <source>
        <dbReference type="ARBA" id="ARBA00022553"/>
    </source>
</evidence>
<dbReference type="SMART" id="SM00320">
    <property type="entry name" value="WD40"/>
    <property type="match status" value="5"/>
</dbReference>
<dbReference type="InterPro" id="IPR036322">
    <property type="entry name" value="WD40_repeat_dom_sf"/>
</dbReference>
<protein>
    <recommendedName>
        <fullName evidence="16">Syntaxin-binding protein 5-like</fullName>
    </recommendedName>
    <alternativeName>
        <fullName evidence="18">Lethal(2) giant larvae protein homolog 4</fullName>
    </alternativeName>
    <alternativeName>
        <fullName evidence="17">Tomosyn-2</fullName>
    </alternativeName>
</protein>
<dbReference type="SUPFAM" id="SSF58038">
    <property type="entry name" value="SNARE fusion complex"/>
    <property type="match status" value="1"/>
</dbReference>
<dbReference type="Gene3D" id="1.20.5.110">
    <property type="match status" value="1"/>
</dbReference>
<evidence type="ECO:0000256" key="5">
    <source>
        <dbReference type="ARBA" id="ARBA00022475"/>
    </source>
</evidence>
<dbReference type="Pfam" id="PF00400">
    <property type="entry name" value="WD40"/>
    <property type="match status" value="1"/>
</dbReference>
<evidence type="ECO:0000256" key="11">
    <source>
        <dbReference type="ARBA" id="ARBA00022927"/>
    </source>
</evidence>
<dbReference type="GO" id="GO:0005886">
    <property type="term" value="C:plasma membrane"/>
    <property type="evidence" value="ECO:0007669"/>
    <property type="project" value="UniProtKB-SubCell"/>
</dbReference>
<evidence type="ECO:0000313" key="23">
    <source>
        <dbReference type="Ensembl" id="ENSCAFP00845023431.1"/>
    </source>
</evidence>
<dbReference type="PANTHER" id="PTHR10241">
    <property type="entry name" value="LETHAL 2 GIANT LARVAE PROTEIN"/>
    <property type="match status" value="1"/>
</dbReference>
<evidence type="ECO:0000256" key="18">
    <source>
        <dbReference type="ARBA" id="ARBA00081590"/>
    </source>
</evidence>
<keyword evidence="13" id="KW-0472">Membrane</keyword>
<accession>A0A8I3NQM1</accession>
<dbReference type="GO" id="GO:0006887">
    <property type="term" value="P:exocytosis"/>
    <property type="evidence" value="ECO:0007669"/>
    <property type="project" value="UniProtKB-KW"/>
</dbReference>